<feature type="coiled-coil region" evidence="8">
    <location>
        <begin position="191"/>
        <end position="243"/>
    </location>
</feature>
<evidence type="ECO:0000256" key="5">
    <source>
        <dbReference type="ARBA" id="ARBA00023136"/>
    </source>
</evidence>
<accession>A0ABW4HTQ5</accession>
<keyword evidence="4 8" id="KW-0175">Coiled coil</keyword>
<dbReference type="NCBIfam" id="NF003413">
    <property type="entry name" value="PRK04778.1-7"/>
    <property type="match status" value="1"/>
</dbReference>
<name>A0ABW4HTQ5_9BACI</name>
<keyword evidence="5 8" id="KW-0472">Membrane</keyword>
<evidence type="ECO:0000313" key="10">
    <source>
        <dbReference type="EMBL" id="MFD1608964.1"/>
    </source>
</evidence>
<comment type="caution">
    <text evidence="10">The sequence shown here is derived from an EMBL/GenBank/DDBJ whole genome shotgun (WGS) entry which is preliminary data.</text>
</comment>
<keyword evidence="7 8" id="KW-0131">Cell cycle</keyword>
<dbReference type="SUPFAM" id="SSF46988">
    <property type="entry name" value="Tubulin chaperone cofactor A"/>
    <property type="match status" value="1"/>
</dbReference>
<evidence type="ECO:0000256" key="6">
    <source>
        <dbReference type="ARBA" id="ARBA00023210"/>
    </source>
</evidence>
<keyword evidence="6 8" id="KW-0717">Septation</keyword>
<evidence type="ECO:0000256" key="1">
    <source>
        <dbReference type="ARBA" id="ARBA00022618"/>
    </source>
</evidence>
<feature type="transmembrane region" description="Helical" evidence="9">
    <location>
        <begin position="6"/>
        <end position="22"/>
    </location>
</feature>
<comment type="function">
    <text evidence="8">Negative regulator of FtsZ ring formation; modulates the frequency and position of FtsZ ring formation. Inhibits FtsZ ring formation at polar sites. Interacts either with FtsZ or with one of its binding partners to promote depolymerization.</text>
</comment>
<comment type="similarity">
    <text evidence="8">Belongs to the EzrA family.</text>
</comment>
<evidence type="ECO:0000256" key="2">
    <source>
        <dbReference type="ARBA" id="ARBA00022692"/>
    </source>
</evidence>
<dbReference type="Gene3D" id="1.20.58.90">
    <property type="match status" value="1"/>
</dbReference>
<sequence length="564" mass="66065">MELFIGIILAIIVLIIIGLILRKRVYDNVDRLEAWKLDIMGRNVAGELSKIKNLNLSGETQVKFEAWKERWDYIVSKELADIEEHLLDAEDAADYFRIPKAKKVLKETETILQSIEASIESILNELHDLLESEKSSRIEIEAVEPSIKDLRRHISQNRYQFAKADRYFDGRLDELEEKLKRFHEESDSGNYMEAKNIVIEIKAELEELEEKITAFPPLYKKAKHELSSQLDQLLSGMKEMKQEGYFIEHLNFEKEIRTYQERLTNCMQLLEEGNLAEGNEILNEVEERIAEMYEQLEQEALAKSYLEQYIPSYKDAVTSLYNSFAETKEEVEELKKAYYVEDEELEKFLAVDKKTQSLKDELEEILVQLETNGLAHSEIRRRVETSLEQIDELKEKHTSFRESIQTLRKDELMAKDKLVQMREQIMNLHRRLRKSNIPGVPTYIWTSLEEAQQKNKKVLEALEQHPLDTGAVHRTLLEAEGSIEQASEQIEVMLDQAYLTERVIQYANRYRSRNPILSAELHEAERLFRNYEYELSLEKAAKAIEQVEPGALKRIEESQLVMND</sequence>
<evidence type="ECO:0000256" key="4">
    <source>
        <dbReference type="ARBA" id="ARBA00023054"/>
    </source>
</evidence>
<comment type="subcellular location">
    <subcellularLocation>
        <location evidence="8">Cell membrane</location>
        <topology evidence="8">Single-pass membrane protein</topology>
    </subcellularLocation>
    <text evidence="8">Colocalized with FtsZ to the nascent septal site.</text>
</comment>
<proteinExistence type="inferred from homology"/>
<keyword evidence="1 8" id="KW-0132">Cell division</keyword>
<dbReference type="Proteomes" id="UP001597221">
    <property type="component" value="Unassembled WGS sequence"/>
</dbReference>
<keyword evidence="3 8" id="KW-1133">Transmembrane helix</keyword>
<gene>
    <name evidence="8 10" type="primary">ezrA</name>
    <name evidence="10" type="ORF">ACFSBH_15175</name>
</gene>
<evidence type="ECO:0000256" key="7">
    <source>
        <dbReference type="ARBA" id="ARBA00023306"/>
    </source>
</evidence>
<feature type="coiled-coil region" evidence="8">
    <location>
        <begin position="376"/>
        <end position="410"/>
    </location>
</feature>
<dbReference type="InterPro" id="IPR010379">
    <property type="entry name" value="EzrA"/>
</dbReference>
<reference evidence="11" key="1">
    <citation type="journal article" date="2019" name="Int. J. Syst. Evol. Microbiol.">
        <title>The Global Catalogue of Microorganisms (GCM) 10K type strain sequencing project: providing services to taxonomists for standard genome sequencing and annotation.</title>
        <authorList>
            <consortium name="The Broad Institute Genomics Platform"/>
            <consortium name="The Broad Institute Genome Sequencing Center for Infectious Disease"/>
            <person name="Wu L."/>
            <person name="Ma J."/>
        </authorList>
    </citation>
    <scope>NUCLEOTIDE SEQUENCE [LARGE SCALE GENOMIC DNA]</scope>
    <source>
        <strain evidence="11">CGMCC 1.12376</strain>
    </source>
</reference>
<evidence type="ECO:0000256" key="9">
    <source>
        <dbReference type="SAM" id="Phobius"/>
    </source>
</evidence>
<keyword evidence="2 8" id="KW-0812">Transmembrane</keyword>
<feature type="coiled-coil region" evidence="8">
    <location>
        <begin position="105"/>
        <end position="132"/>
    </location>
</feature>
<evidence type="ECO:0000313" key="11">
    <source>
        <dbReference type="Proteomes" id="UP001597221"/>
    </source>
</evidence>
<evidence type="ECO:0000256" key="3">
    <source>
        <dbReference type="ARBA" id="ARBA00022989"/>
    </source>
</evidence>
<dbReference type="RefSeq" id="WP_251511696.1">
    <property type="nucleotide sequence ID" value="NZ_JAMBON010000002.1"/>
</dbReference>
<feature type="coiled-coil region" evidence="8">
    <location>
        <begin position="275"/>
        <end position="337"/>
    </location>
</feature>
<keyword evidence="11" id="KW-1185">Reference proteome</keyword>
<evidence type="ECO:0000256" key="8">
    <source>
        <dbReference type="HAMAP-Rule" id="MF_00728"/>
    </source>
</evidence>
<dbReference type="HAMAP" id="MF_00728">
    <property type="entry name" value="EzrA"/>
    <property type="match status" value="1"/>
</dbReference>
<keyword evidence="8" id="KW-1003">Cell membrane</keyword>
<feature type="topological domain" description="Cytoplasmic" evidence="8">
    <location>
        <begin position="22"/>
        <end position="564"/>
    </location>
</feature>
<dbReference type="InterPro" id="IPR036126">
    <property type="entry name" value="TBCA_sf"/>
</dbReference>
<dbReference type="EMBL" id="JBHUDE010000141">
    <property type="protein sequence ID" value="MFD1608964.1"/>
    <property type="molecule type" value="Genomic_DNA"/>
</dbReference>
<feature type="topological domain" description="Extracellular" evidence="8">
    <location>
        <begin position="1"/>
        <end position="2"/>
    </location>
</feature>
<organism evidence="10 11">
    <name type="scientific">Oceanobacillus luteolus</name>
    <dbReference type="NCBI Taxonomy" id="1274358"/>
    <lineage>
        <taxon>Bacteria</taxon>
        <taxon>Bacillati</taxon>
        <taxon>Bacillota</taxon>
        <taxon>Bacilli</taxon>
        <taxon>Bacillales</taxon>
        <taxon>Bacillaceae</taxon>
        <taxon>Oceanobacillus</taxon>
    </lineage>
</organism>
<protein>
    <recommendedName>
        <fullName evidence="8">Septation ring formation regulator EzrA</fullName>
    </recommendedName>
</protein>
<dbReference type="Pfam" id="PF06160">
    <property type="entry name" value="EzrA"/>
    <property type="match status" value="1"/>
</dbReference>